<dbReference type="InterPro" id="IPR014862">
    <property type="entry name" value="TrwC"/>
</dbReference>
<dbReference type="NCBIfam" id="TIGR02686">
    <property type="entry name" value="relax_trwC"/>
    <property type="match status" value="1"/>
</dbReference>
<dbReference type="GO" id="GO:0003678">
    <property type="term" value="F:DNA helicase activity"/>
    <property type="evidence" value="ECO:0007669"/>
    <property type="project" value="UniProtKB-ARBA"/>
</dbReference>
<feature type="coiled-coil region" evidence="3">
    <location>
        <begin position="781"/>
        <end position="808"/>
    </location>
</feature>
<evidence type="ECO:0000259" key="6">
    <source>
        <dbReference type="Pfam" id="PF13538"/>
    </source>
</evidence>
<feature type="domain" description="TrwC relaxase" evidence="5">
    <location>
        <begin position="12"/>
        <end position="272"/>
    </location>
</feature>
<dbReference type="STRING" id="1795632.TH606_02185"/>
<dbReference type="CDD" id="cd18809">
    <property type="entry name" value="SF1_C_RecD"/>
    <property type="match status" value="1"/>
</dbReference>
<dbReference type="CDD" id="cd17933">
    <property type="entry name" value="DEXSc_RecD-like"/>
    <property type="match status" value="1"/>
</dbReference>
<evidence type="ECO:0000313" key="8">
    <source>
        <dbReference type="Proteomes" id="UP000076964"/>
    </source>
</evidence>
<dbReference type="Gene3D" id="2.30.30.940">
    <property type="match status" value="1"/>
</dbReference>
<name>A0A177EBM9_9BACT</name>
<dbReference type="Pfam" id="PF08751">
    <property type="entry name" value="TrwC"/>
    <property type="match status" value="1"/>
</dbReference>
<dbReference type="InterPro" id="IPR027417">
    <property type="entry name" value="P-loop_NTPase"/>
</dbReference>
<organism evidence="7 8">
    <name type="scientific">Thermodesulfatator autotrophicus</name>
    <dbReference type="NCBI Taxonomy" id="1795632"/>
    <lineage>
        <taxon>Bacteria</taxon>
        <taxon>Pseudomonadati</taxon>
        <taxon>Thermodesulfobacteriota</taxon>
        <taxon>Thermodesulfobacteria</taxon>
        <taxon>Thermodesulfobacteriales</taxon>
        <taxon>Thermodesulfatatoraceae</taxon>
        <taxon>Thermodesulfatator</taxon>
    </lineage>
</organism>
<sequence length="998" mass="112018">MLSLSGVSASQGAFYFEKEDYFFQGGEGNVIAGETYWNTGEKINHERFQEIVEARIRETGGALKGNDRLADNLSFSAPKSVSLLAALDDHHRELILEAHREAVKAVIDYIESSGMFQARDENGNPTAARGMLAVRFDHFTNRNGDPQLHSHVLIANVAERAGDGKVVSAYLREIYNHKIDLGLMYRMHCARNLEEMGYRIEWKKDGTFDLADFTEEQLRAFSTRRAEIEDYLKEHGLEGGKAAEVAAYRTRDPKKDFNPEELRKNWETRAREVGIKLPERQGNYDYQKEVAISSIAQKILEGVAEKQLSTKGYVREIDVQLEGVRALAKEGIYLWVGQIQNYAENALERAFSNQGGRHSLGQDRVGRNVWTVTNNLHAELRTRDIGLMNHSSSYALNPEKTKEILKSFEQGLGYHLTDEQKSAIEGIATGRGDAVVIGKAGTGKTTMLKGLKTVYQEQGRVVLGVSVSGAAAANLEKETGISSYTVDALNTLHLKGTFEHTRLQGGALVVDEAGMLDAKRTAAIQEFARAHGMKVVYVGDPDQLKPVGVGDPFRRLVSEAAKKGSLHELTEIFRQKDPEYREAARLASSGKTVEALEKLSEKGWVKEINSKKERLEAIKKDYLRAVEEKKSVLVVTDKNSIKDRLNREIRYELQKRGYVEKEGVKVEVRGSNGKSLGTREFAVGDRVLFLKNDRDLGVQNGLAGQVVLVHREEQSLVVRTDFGMKEVNLREYNYLDHGYATTVYKSQGQTVDRVIYNAESKSRSVSANSFYVAVTRGREEAKIYTDSLENLRERIDVSQEKADVLTRAAEVEAGARSLDERLQVRKDLDRDVVTLRESITASEADFKILNRVVNLQDYRDYFAGKDLKESMIDSIKREASKEILRKVIEERRPENQKEALDRAVESKTRDWHPEGAREELKNELKEELMKESHGKGRETGTLRGKGVDLDLKSGAGDRAKDMGSSRERETSRGKGKSLDIEVIEDPARDRSAGVEMGD</sequence>
<dbReference type="Pfam" id="PF13538">
    <property type="entry name" value="UvrD_C_2"/>
    <property type="match status" value="1"/>
</dbReference>
<evidence type="ECO:0000256" key="4">
    <source>
        <dbReference type="SAM" id="MobiDB-lite"/>
    </source>
</evidence>
<dbReference type="RefSeq" id="WP_068541059.1">
    <property type="nucleotide sequence ID" value="NZ_LSFI01000006.1"/>
</dbReference>
<dbReference type="OrthoDB" id="9803432at2"/>
<dbReference type="InterPro" id="IPR050534">
    <property type="entry name" value="Coronavir_polyprotein_1ab"/>
</dbReference>
<gene>
    <name evidence="7" type="ORF">TH606_02185</name>
</gene>
<dbReference type="AlphaFoldDB" id="A0A177EBM9"/>
<keyword evidence="2" id="KW-0067">ATP-binding</keyword>
<evidence type="ECO:0008006" key="9">
    <source>
        <dbReference type="Google" id="ProtNLM"/>
    </source>
</evidence>
<dbReference type="PANTHER" id="PTHR43788:SF6">
    <property type="entry name" value="DNA HELICASE B"/>
    <property type="match status" value="1"/>
</dbReference>
<dbReference type="Gene3D" id="3.40.50.300">
    <property type="entry name" value="P-loop containing nucleotide triphosphate hydrolases"/>
    <property type="match status" value="2"/>
</dbReference>
<accession>A0A177EBM9</accession>
<evidence type="ECO:0000256" key="1">
    <source>
        <dbReference type="ARBA" id="ARBA00022741"/>
    </source>
</evidence>
<protein>
    <recommendedName>
        <fullName evidence="9">TrwC relaxase domain-containing protein</fullName>
    </recommendedName>
</protein>
<evidence type="ECO:0000259" key="5">
    <source>
        <dbReference type="Pfam" id="PF08751"/>
    </source>
</evidence>
<proteinExistence type="predicted"/>
<reference evidence="7 8" key="1">
    <citation type="submission" date="2016-02" db="EMBL/GenBank/DDBJ databases">
        <title>Draft genome sequence of Thermodesulfatator sp. S606.</title>
        <authorList>
            <person name="Lai Q."/>
            <person name="Cao J."/>
            <person name="Dupont S."/>
            <person name="Shao Z."/>
            <person name="Jebbar M."/>
            <person name="Alain K."/>
        </authorList>
    </citation>
    <scope>NUCLEOTIDE SEQUENCE [LARGE SCALE GENOMIC DNA]</scope>
    <source>
        <strain evidence="7 8">S606</strain>
    </source>
</reference>
<dbReference type="PANTHER" id="PTHR43788">
    <property type="entry name" value="DNA2/NAM7 HELICASE FAMILY MEMBER"/>
    <property type="match status" value="1"/>
</dbReference>
<feature type="domain" description="UvrD-like helicase C-terminal" evidence="6">
    <location>
        <begin position="737"/>
        <end position="781"/>
    </location>
</feature>
<keyword evidence="8" id="KW-1185">Reference proteome</keyword>
<dbReference type="InterPro" id="IPR027785">
    <property type="entry name" value="UvrD-like_helicase_C"/>
</dbReference>
<dbReference type="NCBIfam" id="NF041492">
    <property type="entry name" value="MobF"/>
    <property type="match status" value="1"/>
</dbReference>
<dbReference type="InterPro" id="IPR014059">
    <property type="entry name" value="TraI/TrwC_relax"/>
</dbReference>
<evidence type="ECO:0000313" key="7">
    <source>
        <dbReference type="EMBL" id="OAG28409.1"/>
    </source>
</evidence>
<keyword evidence="3" id="KW-0175">Coiled coil</keyword>
<dbReference type="Pfam" id="PF13604">
    <property type="entry name" value="AAA_30"/>
    <property type="match status" value="1"/>
</dbReference>
<dbReference type="SUPFAM" id="SSF52540">
    <property type="entry name" value="P-loop containing nucleoside triphosphate hydrolases"/>
    <property type="match status" value="2"/>
</dbReference>
<comment type="caution">
    <text evidence="7">The sequence shown here is derived from an EMBL/GenBank/DDBJ whole genome shotgun (WGS) entry which is preliminary data.</text>
</comment>
<evidence type="ECO:0000256" key="2">
    <source>
        <dbReference type="ARBA" id="ARBA00022840"/>
    </source>
</evidence>
<keyword evidence="1" id="KW-0547">Nucleotide-binding</keyword>
<dbReference type="GO" id="GO:0005524">
    <property type="term" value="F:ATP binding"/>
    <property type="evidence" value="ECO:0007669"/>
    <property type="project" value="UniProtKB-KW"/>
</dbReference>
<dbReference type="EMBL" id="LSFI01000006">
    <property type="protein sequence ID" value="OAG28409.1"/>
    <property type="molecule type" value="Genomic_DNA"/>
</dbReference>
<feature type="region of interest" description="Disordered" evidence="4">
    <location>
        <begin position="894"/>
        <end position="998"/>
    </location>
</feature>
<feature type="compositionally biased region" description="Basic and acidic residues" evidence="4">
    <location>
        <begin position="894"/>
        <end position="992"/>
    </location>
</feature>
<evidence type="ECO:0000256" key="3">
    <source>
        <dbReference type="SAM" id="Coils"/>
    </source>
</evidence>
<dbReference type="SUPFAM" id="SSF55464">
    <property type="entry name" value="Origin of replication-binding domain, RBD-like"/>
    <property type="match status" value="1"/>
</dbReference>
<dbReference type="Proteomes" id="UP000076964">
    <property type="component" value="Unassembled WGS sequence"/>
</dbReference>